<dbReference type="RefSeq" id="WP_124393307.1">
    <property type="nucleotide sequence ID" value="NZ_BHYM01000041.1"/>
</dbReference>
<evidence type="ECO:0000259" key="11">
    <source>
        <dbReference type="SMART" id="SM00904"/>
    </source>
</evidence>
<sequence>MECPTTRVQRALSDLSAGRPVVVTGADRADDAHLAVAAEKSEVESVAFLVRYGSGLVCAALTSTTCDRLQLTSMIGADRDHAGSEYTVSVDAVGPGTGISAADRARTLRLLSDGSSAPDAFTRPGHVLPVRTAAGGVLERRSAAEATVDLASIAGLRQAGTFTALVSEDDPTEIATSQEAERFAAAHELAVVSIEDVATYRRITELHLQTQFSLARESEHGHVHCVGYRSDVTGVEYVTYSLDTPPHISTPLVRVENEIDPAPHLSRDIATDALATIAENGYGTVIVVRHNDRQALTADIDADLVEVVRECGYSTSIPSNFSPSARTMMWHFGLSISGRPIDTSSTGAPEPRRVVGEVVRGDQRGRELGFRTANVELDEFNSVADGVWAGRCLLPDGSVVVAAISVGRRPTFYGRSGIRLLEAHLLDFSGDLYGSTIEVQLDQWMRGQTTFASKEELIAALSADVVRTRGLVQTP</sequence>
<dbReference type="SUPFAM" id="SSF82114">
    <property type="entry name" value="Riboflavin kinase-like"/>
    <property type="match status" value="1"/>
</dbReference>
<keyword evidence="5" id="KW-0288">FMN</keyword>
<dbReference type="InterPro" id="IPR036144">
    <property type="entry name" value="RibA-like_sf"/>
</dbReference>
<dbReference type="Pfam" id="PF00926">
    <property type="entry name" value="DHBP_synthase"/>
    <property type="match status" value="1"/>
</dbReference>
<evidence type="ECO:0000256" key="8">
    <source>
        <dbReference type="ARBA" id="ARBA00022741"/>
    </source>
</evidence>
<evidence type="ECO:0000256" key="6">
    <source>
        <dbReference type="ARBA" id="ARBA00022679"/>
    </source>
</evidence>
<comment type="caution">
    <text evidence="12">The sequence shown here is derived from an EMBL/GenBank/DDBJ whole genome shotgun (WGS) entry which is preliminary data.</text>
</comment>
<dbReference type="Gene3D" id="3.90.870.10">
    <property type="entry name" value="DHBP synthase"/>
    <property type="match status" value="1"/>
</dbReference>
<dbReference type="Gene3D" id="2.40.30.30">
    <property type="entry name" value="Riboflavin kinase-like"/>
    <property type="match status" value="1"/>
</dbReference>
<dbReference type="EMBL" id="BHYM01000041">
    <property type="protein sequence ID" value="GCE41179.1"/>
    <property type="molecule type" value="Genomic_DNA"/>
</dbReference>
<evidence type="ECO:0000256" key="7">
    <source>
        <dbReference type="ARBA" id="ARBA00022723"/>
    </source>
</evidence>
<dbReference type="InterPro" id="IPR017945">
    <property type="entry name" value="DHBP_synth_RibB-like_a/b_dom"/>
</dbReference>
<name>A0A402CC53_RHOWR</name>
<evidence type="ECO:0000256" key="9">
    <source>
        <dbReference type="ARBA" id="ARBA00022840"/>
    </source>
</evidence>
<evidence type="ECO:0000313" key="13">
    <source>
        <dbReference type="Proteomes" id="UP000287519"/>
    </source>
</evidence>
<evidence type="ECO:0000256" key="5">
    <source>
        <dbReference type="ARBA" id="ARBA00022643"/>
    </source>
</evidence>
<keyword evidence="9" id="KW-0067">ATP-binding</keyword>
<proteinExistence type="predicted"/>
<dbReference type="SMART" id="SM00904">
    <property type="entry name" value="Flavokinase"/>
    <property type="match status" value="1"/>
</dbReference>
<dbReference type="InterPro" id="IPR023465">
    <property type="entry name" value="Riboflavin_kinase_dom_sf"/>
</dbReference>
<dbReference type="UniPathway" id="UPA00275">
    <property type="reaction ID" value="UER00399"/>
</dbReference>
<evidence type="ECO:0000313" key="12">
    <source>
        <dbReference type="EMBL" id="GCE41179.1"/>
    </source>
</evidence>
<dbReference type="GO" id="GO:0005829">
    <property type="term" value="C:cytosol"/>
    <property type="evidence" value="ECO:0007669"/>
    <property type="project" value="TreeGrafter"/>
</dbReference>
<evidence type="ECO:0000256" key="1">
    <source>
        <dbReference type="ARBA" id="ARBA00002284"/>
    </source>
</evidence>
<dbReference type="SUPFAM" id="SSF142695">
    <property type="entry name" value="RibA-like"/>
    <property type="match status" value="1"/>
</dbReference>
<keyword evidence="4" id="KW-0285">Flavoprotein</keyword>
<dbReference type="GO" id="GO:0009231">
    <property type="term" value="P:riboflavin biosynthetic process"/>
    <property type="evidence" value="ECO:0007669"/>
    <property type="project" value="UniProtKB-UniPathway"/>
</dbReference>
<reference evidence="12 13" key="1">
    <citation type="submission" date="2018-11" db="EMBL/GenBank/DDBJ databases">
        <title>Microbial catabolism of amino acid.</title>
        <authorList>
            <person name="Hibi M."/>
            <person name="Ogawa J."/>
        </authorList>
    </citation>
    <scope>NUCLEOTIDE SEQUENCE [LARGE SCALE GENOMIC DNA]</scope>
    <source>
        <strain evidence="12 13">C31-06</strain>
    </source>
</reference>
<feature type="domain" description="Riboflavin kinase" evidence="11">
    <location>
        <begin position="353"/>
        <end position="473"/>
    </location>
</feature>
<evidence type="ECO:0000256" key="2">
    <source>
        <dbReference type="ARBA" id="ARBA00004904"/>
    </source>
</evidence>
<dbReference type="Proteomes" id="UP000287519">
    <property type="component" value="Unassembled WGS sequence"/>
</dbReference>
<evidence type="ECO:0000256" key="3">
    <source>
        <dbReference type="ARBA" id="ARBA00022619"/>
    </source>
</evidence>
<dbReference type="GO" id="GO:0008531">
    <property type="term" value="F:riboflavin kinase activity"/>
    <property type="evidence" value="ECO:0007669"/>
    <property type="project" value="UniProtKB-EC"/>
</dbReference>
<protein>
    <submittedName>
        <fullName evidence="12">3,4-dihydroxy-2-butanone 4-phosphate synthase</fullName>
    </submittedName>
</protein>
<keyword evidence="6" id="KW-0808">Transferase</keyword>
<dbReference type="GO" id="GO:0003935">
    <property type="term" value="F:GTP cyclohydrolase II activity"/>
    <property type="evidence" value="ECO:0007669"/>
    <property type="project" value="TreeGrafter"/>
</dbReference>
<dbReference type="PANTHER" id="PTHR21327">
    <property type="entry name" value="GTP CYCLOHYDROLASE II-RELATED"/>
    <property type="match status" value="1"/>
</dbReference>
<evidence type="ECO:0000256" key="4">
    <source>
        <dbReference type="ARBA" id="ARBA00022630"/>
    </source>
</evidence>
<dbReference type="InterPro" id="IPR015865">
    <property type="entry name" value="Riboflavin_kinase_bac/euk"/>
</dbReference>
<dbReference type="Pfam" id="PF01687">
    <property type="entry name" value="Flavokinase"/>
    <property type="match status" value="1"/>
</dbReference>
<organism evidence="12 13">
    <name type="scientific">Rhodococcus wratislaviensis</name>
    <name type="common">Tsukamurella wratislaviensis</name>
    <dbReference type="NCBI Taxonomy" id="44752"/>
    <lineage>
        <taxon>Bacteria</taxon>
        <taxon>Bacillati</taxon>
        <taxon>Actinomycetota</taxon>
        <taxon>Actinomycetes</taxon>
        <taxon>Mycobacteriales</taxon>
        <taxon>Nocardiaceae</taxon>
        <taxon>Rhodococcus</taxon>
    </lineage>
</organism>
<dbReference type="GO" id="GO:0008686">
    <property type="term" value="F:3,4-dihydroxy-2-butanone-4-phosphate synthase activity"/>
    <property type="evidence" value="ECO:0007669"/>
    <property type="project" value="InterPro"/>
</dbReference>
<accession>A0A402CC53</accession>
<keyword evidence="13" id="KW-1185">Reference proteome</keyword>
<dbReference type="SUPFAM" id="SSF55821">
    <property type="entry name" value="YrdC/RibB"/>
    <property type="match status" value="1"/>
</dbReference>
<dbReference type="PANTHER" id="PTHR21327:SF18">
    <property type="entry name" value="3,4-DIHYDROXY-2-BUTANONE 4-PHOSPHATE SYNTHASE"/>
    <property type="match status" value="1"/>
</dbReference>
<keyword evidence="3" id="KW-0686">Riboflavin biosynthesis</keyword>
<comment type="catalytic activity">
    <reaction evidence="10">
        <text>riboflavin + ATP = FMN + ADP + H(+)</text>
        <dbReference type="Rhea" id="RHEA:14357"/>
        <dbReference type="ChEBI" id="CHEBI:15378"/>
        <dbReference type="ChEBI" id="CHEBI:30616"/>
        <dbReference type="ChEBI" id="CHEBI:57986"/>
        <dbReference type="ChEBI" id="CHEBI:58210"/>
        <dbReference type="ChEBI" id="CHEBI:456216"/>
        <dbReference type="EC" id="2.7.1.26"/>
    </reaction>
</comment>
<dbReference type="AlphaFoldDB" id="A0A402CC53"/>
<dbReference type="OrthoDB" id="9803667at2"/>
<evidence type="ECO:0000256" key="10">
    <source>
        <dbReference type="ARBA" id="ARBA00047880"/>
    </source>
</evidence>
<comment type="pathway">
    <text evidence="2">Cofactor biosynthesis; riboflavin biosynthesis; 2-hydroxy-3-oxobutyl phosphate from D-ribulose 5-phosphate: step 1/1.</text>
</comment>
<dbReference type="InterPro" id="IPR000422">
    <property type="entry name" value="DHBP_synthase_RibB"/>
</dbReference>
<dbReference type="GO" id="GO:0046872">
    <property type="term" value="F:metal ion binding"/>
    <property type="evidence" value="ECO:0007669"/>
    <property type="project" value="UniProtKB-KW"/>
</dbReference>
<dbReference type="GO" id="GO:0005524">
    <property type="term" value="F:ATP binding"/>
    <property type="evidence" value="ECO:0007669"/>
    <property type="project" value="UniProtKB-KW"/>
</dbReference>
<gene>
    <name evidence="12" type="ORF">Rhow_004838</name>
</gene>
<comment type="function">
    <text evidence="1">Catalyzes the conversion of D-ribulose 5-phosphate to formate and 3,4-dihydroxy-2-butanone 4-phosphate.</text>
</comment>
<keyword evidence="7" id="KW-0479">Metal-binding</keyword>
<keyword evidence="8" id="KW-0547">Nucleotide-binding</keyword>